<evidence type="ECO:0008006" key="4">
    <source>
        <dbReference type="Google" id="ProtNLM"/>
    </source>
</evidence>
<proteinExistence type="predicted"/>
<feature type="signal peptide" evidence="1">
    <location>
        <begin position="1"/>
        <end position="40"/>
    </location>
</feature>
<comment type="caution">
    <text evidence="2">The sequence shown here is derived from an EMBL/GenBank/DDBJ whole genome shotgun (WGS) entry which is preliminary data.</text>
</comment>
<evidence type="ECO:0000313" key="3">
    <source>
        <dbReference type="Proteomes" id="UP000231501"/>
    </source>
</evidence>
<dbReference type="Pfam" id="PF13689">
    <property type="entry name" value="DUF4154"/>
    <property type="match status" value="1"/>
</dbReference>
<dbReference type="EMBL" id="PEOG01000100">
    <property type="protein sequence ID" value="PIM50771.1"/>
    <property type="molecule type" value="Genomic_DNA"/>
</dbReference>
<sequence length="191" mass="21028">MPIRARLSRRLADLRPWRAAALLLLALGGAAALRPAAAQAAGPDGLKTEVIYRALMFVNWPAEREQGRSLQLCTAGDTSLETAMQALAGRSIRHLVIEVRRLVRPEQLGGCHLLYLSEPRPAWRVLLDRQPLLVLSDTAGMLDQGAMLNLQIEDGRIVFDVDLDAARRAGLVISAKLLRLARYVRHQSTSP</sequence>
<gene>
    <name evidence="2" type="ORF">CS062_23225</name>
</gene>
<organism evidence="2 3">
    <name type="scientific">Roseateles chitinivorans</name>
    <dbReference type="NCBI Taxonomy" id="2917965"/>
    <lineage>
        <taxon>Bacteria</taxon>
        <taxon>Pseudomonadati</taxon>
        <taxon>Pseudomonadota</taxon>
        <taxon>Betaproteobacteria</taxon>
        <taxon>Burkholderiales</taxon>
        <taxon>Sphaerotilaceae</taxon>
        <taxon>Roseateles</taxon>
    </lineage>
</organism>
<keyword evidence="1" id="KW-0732">Signal</keyword>
<evidence type="ECO:0000313" key="2">
    <source>
        <dbReference type="EMBL" id="PIM50771.1"/>
    </source>
</evidence>
<reference evidence="2 3" key="1">
    <citation type="submission" date="2017-11" db="EMBL/GenBank/DDBJ databases">
        <title>Draft genome sequence of Mitsuaria sp. HWN-4.</title>
        <authorList>
            <person name="Gundlapally S.R."/>
        </authorList>
    </citation>
    <scope>NUCLEOTIDE SEQUENCE [LARGE SCALE GENOMIC DNA]</scope>
    <source>
        <strain evidence="2 3">HWN-4</strain>
    </source>
</reference>
<feature type="chain" id="PRO_5013782333" description="YfiR family protein" evidence="1">
    <location>
        <begin position="41"/>
        <end position="191"/>
    </location>
</feature>
<accession>A0A2G9C2X2</accession>
<dbReference type="InterPro" id="IPR025293">
    <property type="entry name" value="YfiR/HmsC-like"/>
</dbReference>
<keyword evidence="3" id="KW-1185">Reference proteome</keyword>
<dbReference type="OrthoDB" id="8527941at2"/>
<dbReference type="RefSeq" id="WP_099864104.1">
    <property type="nucleotide sequence ID" value="NZ_PEOG01000100.1"/>
</dbReference>
<dbReference type="AlphaFoldDB" id="A0A2G9C2X2"/>
<dbReference type="Proteomes" id="UP000231501">
    <property type="component" value="Unassembled WGS sequence"/>
</dbReference>
<name>A0A2G9C2X2_9BURK</name>
<evidence type="ECO:0000256" key="1">
    <source>
        <dbReference type="SAM" id="SignalP"/>
    </source>
</evidence>
<protein>
    <recommendedName>
        <fullName evidence="4">YfiR family protein</fullName>
    </recommendedName>
</protein>